<feature type="region of interest" description="Disordered" evidence="1">
    <location>
        <begin position="1"/>
        <end position="32"/>
    </location>
</feature>
<dbReference type="SUPFAM" id="SSF55073">
    <property type="entry name" value="Nucleotide cyclase"/>
    <property type="match status" value="1"/>
</dbReference>
<comment type="caution">
    <text evidence="2">The sequence shown here is derived from an EMBL/GenBank/DDBJ whole genome shotgun (WGS) entry which is preliminary data.</text>
</comment>
<dbReference type="RefSeq" id="WP_145681433.1">
    <property type="nucleotide sequence ID" value="NZ_VITH01000002.1"/>
</dbReference>
<dbReference type="AlphaFoldDB" id="A0A560CNW6"/>
<evidence type="ECO:0008006" key="4">
    <source>
        <dbReference type="Google" id="ProtNLM"/>
    </source>
</evidence>
<evidence type="ECO:0000313" key="3">
    <source>
        <dbReference type="Proteomes" id="UP000318529"/>
    </source>
</evidence>
<sequence>MLMHQSSGPEGTIAGQDDGATPSSPPAQSIDESFKERARQILAHSQTVTAGSVHLIGLDEIRQELGDRWGSVNERVHVYTERMLKKVLSPRDVWFRYGENHYIIVFAQADRRSAQLTCSKVMESLHQALLGHADTRRITVKTAVVDVGGGVALDTARLADLLKDAVHKPEGTAAASPPPADAVFPAAVSTAIPAAIPAAEARRPHRPEMPADTITPQSRPKVLFRPVFDVKHKVVSTYCCRTDADTARYLNLMDAFDPEREEAVFDLDMETLSLAVSTYNELYANKFRYAQTIPVHFGTLASSRRRREYIQACRMIPRVLMPFLAFELDGLPAGVPYGRLAEIVAMLRPFARAAMAILHEDAGDLSVYATAGVKGVGLRLDGREDEPHILERLQTFCPGPRKFGMFAYVDGVRNPVELEVAEAAGAAYLSGPIIGEDSEVPEHMKRCTERQLLQRSRRRHHPETPWG</sequence>
<organism evidence="2 3">
    <name type="scientific">Azospirillum brasilense</name>
    <dbReference type="NCBI Taxonomy" id="192"/>
    <lineage>
        <taxon>Bacteria</taxon>
        <taxon>Pseudomonadati</taxon>
        <taxon>Pseudomonadota</taxon>
        <taxon>Alphaproteobacteria</taxon>
        <taxon>Rhodospirillales</taxon>
        <taxon>Azospirillaceae</taxon>
        <taxon>Azospirillum</taxon>
    </lineage>
</organism>
<dbReference type="InterPro" id="IPR043128">
    <property type="entry name" value="Rev_trsase/Diguanyl_cyclase"/>
</dbReference>
<evidence type="ECO:0000256" key="1">
    <source>
        <dbReference type="SAM" id="MobiDB-lite"/>
    </source>
</evidence>
<dbReference type="EMBL" id="VITH01000002">
    <property type="protein sequence ID" value="TWA86539.1"/>
    <property type="molecule type" value="Genomic_DNA"/>
</dbReference>
<accession>A0A560CNW6</accession>
<reference evidence="2 3" key="1">
    <citation type="submission" date="2019-06" db="EMBL/GenBank/DDBJ databases">
        <title>Genomic Encyclopedia of Type Strains, Phase IV (KMG-V): Genome sequencing to study the core and pangenomes of soil and plant-associated prokaryotes.</title>
        <authorList>
            <person name="Whitman W."/>
        </authorList>
    </citation>
    <scope>NUCLEOTIDE SEQUENCE [LARGE SCALE GENOMIC DNA]</scope>
    <source>
        <strain evidence="2 3">BR 11650</strain>
    </source>
</reference>
<gene>
    <name evidence="2" type="ORF">FBZ83_102332</name>
</gene>
<dbReference type="Gene3D" id="3.30.70.270">
    <property type="match status" value="1"/>
</dbReference>
<evidence type="ECO:0000313" key="2">
    <source>
        <dbReference type="EMBL" id="TWA86539.1"/>
    </source>
</evidence>
<protein>
    <recommendedName>
        <fullName evidence="4">Diguanylate cyclase</fullName>
    </recommendedName>
</protein>
<proteinExistence type="predicted"/>
<name>A0A560CNW6_AZOBR</name>
<dbReference type="Proteomes" id="UP000318529">
    <property type="component" value="Unassembled WGS sequence"/>
</dbReference>
<dbReference type="InterPro" id="IPR029787">
    <property type="entry name" value="Nucleotide_cyclase"/>
</dbReference>